<keyword evidence="2" id="KW-1185">Reference proteome</keyword>
<reference evidence="1 2" key="1">
    <citation type="journal article" date="2022" name="Hortic Res">
        <title>A haplotype resolved chromosomal level avocado genome allows analysis of novel avocado genes.</title>
        <authorList>
            <person name="Nath O."/>
            <person name="Fletcher S.J."/>
            <person name="Hayward A."/>
            <person name="Shaw L.M."/>
            <person name="Masouleh A.K."/>
            <person name="Furtado A."/>
            <person name="Henry R.J."/>
            <person name="Mitter N."/>
        </authorList>
    </citation>
    <scope>NUCLEOTIDE SEQUENCE [LARGE SCALE GENOMIC DNA]</scope>
    <source>
        <strain evidence="2">cv. Hass</strain>
    </source>
</reference>
<comment type="caution">
    <text evidence="1">The sequence shown here is derived from an EMBL/GenBank/DDBJ whole genome shotgun (WGS) entry which is preliminary data.</text>
</comment>
<gene>
    <name evidence="1" type="ORF">MRB53_003463</name>
</gene>
<organism evidence="1 2">
    <name type="scientific">Persea americana</name>
    <name type="common">Avocado</name>
    <dbReference type="NCBI Taxonomy" id="3435"/>
    <lineage>
        <taxon>Eukaryota</taxon>
        <taxon>Viridiplantae</taxon>
        <taxon>Streptophyta</taxon>
        <taxon>Embryophyta</taxon>
        <taxon>Tracheophyta</taxon>
        <taxon>Spermatophyta</taxon>
        <taxon>Magnoliopsida</taxon>
        <taxon>Magnoliidae</taxon>
        <taxon>Laurales</taxon>
        <taxon>Lauraceae</taxon>
        <taxon>Persea</taxon>
    </lineage>
</organism>
<proteinExistence type="predicted"/>
<dbReference type="Proteomes" id="UP001234297">
    <property type="component" value="Chromosome 1"/>
</dbReference>
<accession>A0ACC2MXH2</accession>
<evidence type="ECO:0000313" key="1">
    <source>
        <dbReference type="EMBL" id="KAJ8650440.1"/>
    </source>
</evidence>
<sequence>MEKEDTQRNDRFCPQLNALRDTKHPLQEVIVREYEIKTEKKAFRKPSLMICTVVHDLLKHTEKAAFTIDLHGGKMAQQTNTGFGSFKDPQESKVGDAGFSIFCEFHQDLAFPIVS</sequence>
<protein>
    <submittedName>
        <fullName evidence="1">Uncharacterized protein</fullName>
    </submittedName>
</protein>
<dbReference type="EMBL" id="CM056809">
    <property type="protein sequence ID" value="KAJ8650440.1"/>
    <property type="molecule type" value="Genomic_DNA"/>
</dbReference>
<name>A0ACC2MXH2_PERAE</name>
<evidence type="ECO:0000313" key="2">
    <source>
        <dbReference type="Proteomes" id="UP001234297"/>
    </source>
</evidence>